<protein>
    <recommendedName>
        <fullName evidence="2">Apple domain-containing protein</fullName>
    </recommendedName>
</protein>
<accession>A0A9P9AG10</accession>
<feature type="domain" description="Apple" evidence="2">
    <location>
        <begin position="45"/>
        <end position="124"/>
    </location>
</feature>
<dbReference type="Gene3D" id="3.50.4.10">
    <property type="entry name" value="Hepatocyte Growth Factor"/>
    <property type="match status" value="1"/>
</dbReference>
<sequence length="127" mass="13199">MVALKPLLVALSLGIASASAGPCLASTTSTTSTPGPTTPPSTAICGIRGGTPIDMNTGHPPTFLDRTNTANQAECLHLCRQESQCLLVGFADDANTCLLLAGTPEEAYFYETTLSNTVFFEKSCLGE</sequence>
<feature type="signal peptide" evidence="1">
    <location>
        <begin position="1"/>
        <end position="20"/>
    </location>
</feature>
<dbReference type="InterPro" id="IPR003609">
    <property type="entry name" value="Pan_app"/>
</dbReference>
<proteinExistence type="predicted"/>
<dbReference type="Pfam" id="PF00024">
    <property type="entry name" value="PAN_1"/>
    <property type="match status" value="1"/>
</dbReference>
<dbReference type="EMBL" id="JAGPYM010000037">
    <property type="protein sequence ID" value="KAH6874687.1"/>
    <property type="molecule type" value="Genomic_DNA"/>
</dbReference>
<dbReference type="AlphaFoldDB" id="A0A9P9AG10"/>
<evidence type="ECO:0000259" key="2">
    <source>
        <dbReference type="PROSITE" id="PS50948"/>
    </source>
</evidence>
<evidence type="ECO:0000256" key="1">
    <source>
        <dbReference type="SAM" id="SignalP"/>
    </source>
</evidence>
<evidence type="ECO:0000313" key="4">
    <source>
        <dbReference type="Proteomes" id="UP000777438"/>
    </source>
</evidence>
<dbReference type="Proteomes" id="UP000777438">
    <property type="component" value="Unassembled WGS sequence"/>
</dbReference>
<evidence type="ECO:0000313" key="3">
    <source>
        <dbReference type="EMBL" id="KAH6874687.1"/>
    </source>
</evidence>
<name>A0A9P9AG10_9HYPO</name>
<comment type="caution">
    <text evidence="3">The sequence shown here is derived from an EMBL/GenBank/DDBJ whole genome shotgun (WGS) entry which is preliminary data.</text>
</comment>
<organism evidence="3 4">
    <name type="scientific">Thelonectria olida</name>
    <dbReference type="NCBI Taxonomy" id="1576542"/>
    <lineage>
        <taxon>Eukaryota</taxon>
        <taxon>Fungi</taxon>
        <taxon>Dikarya</taxon>
        <taxon>Ascomycota</taxon>
        <taxon>Pezizomycotina</taxon>
        <taxon>Sordariomycetes</taxon>
        <taxon>Hypocreomycetidae</taxon>
        <taxon>Hypocreales</taxon>
        <taxon>Nectriaceae</taxon>
        <taxon>Thelonectria</taxon>
    </lineage>
</organism>
<dbReference type="SUPFAM" id="SSF57414">
    <property type="entry name" value="Hairpin loop containing domain-like"/>
    <property type="match status" value="1"/>
</dbReference>
<keyword evidence="4" id="KW-1185">Reference proteome</keyword>
<keyword evidence="1" id="KW-0732">Signal</keyword>
<gene>
    <name evidence="3" type="ORF">B0T10DRAFT_585847</name>
</gene>
<dbReference type="PROSITE" id="PS50948">
    <property type="entry name" value="PAN"/>
    <property type="match status" value="1"/>
</dbReference>
<reference evidence="3 4" key="1">
    <citation type="journal article" date="2021" name="Nat. Commun.">
        <title>Genetic determinants of endophytism in the Arabidopsis root mycobiome.</title>
        <authorList>
            <person name="Mesny F."/>
            <person name="Miyauchi S."/>
            <person name="Thiergart T."/>
            <person name="Pickel B."/>
            <person name="Atanasova L."/>
            <person name="Karlsson M."/>
            <person name="Huettel B."/>
            <person name="Barry K.W."/>
            <person name="Haridas S."/>
            <person name="Chen C."/>
            <person name="Bauer D."/>
            <person name="Andreopoulos W."/>
            <person name="Pangilinan J."/>
            <person name="LaButti K."/>
            <person name="Riley R."/>
            <person name="Lipzen A."/>
            <person name="Clum A."/>
            <person name="Drula E."/>
            <person name="Henrissat B."/>
            <person name="Kohler A."/>
            <person name="Grigoriev I.V."/>
            <person name="Martin F.M."/>
            <person name="Hacquard S."/>
        </authorList>
    </citation>
    <scope>NUCLEOTIDE SEQUENCE [LARGE SCALE GENOMIC DNA]</scope>
    <source>
        <strain evidence="3 4">MPI-CAGE-CH-0241</strain>
    </source>
</reference>
<feature type="chain" id="PRO_5040163433" description="Apple domain-containing protein" evidence="1">
    <location>
        <begin position="21"/>
        <end position="127"/>
    </location>
</feature>